<organism evidence="5">
    <name type="scientific">Prunus dulcis</name>
    <name type="common">Almond</name>
    <name type="synonym">Amygdalus dulcis</name>
    <dbReference type="NCBI Taxonomy" id="3755"/>
    <lineage>
        <taxon>Eukaryota</taxon>
        <taxon>Viridiplantae</taxon>
        <taxon>Streptophyta</taxon>
        <taxon>Embryophyta</taxon>
        <taxon>Tracheophyta</taxon>
        <taxon>Spermatophyta</taxon>
        <taxon>Magnoliopsida</taxon>
        <taxon>eudicotyledons</taxon>
        <taxon>Gunneridae</taxon>
        <taxon>Pentapetalae</taxon>
        <taxon>rosids</taxon>
        <taxon>fabids</taxon>
        <taxon>Rosales</taxon>
        <taxon>Rosaceae</taxon>
        <taxon>Amygdaloideae</taxon>
        <taxon>Amygdaleae</taxon>
        <taxon>Prunus</taxon>
    </lineage>
</organism>
<evidence type="ECO:0000313" key="5">
    <source>
        <dbReference type="EMBL" id="BBH08257.1"/>
    </source>
</evidence>
<dbReference type="EMBL" id="AP019303">
    <property type="protein sequence ID" value="BBH08257.1"/>
    <property type="molecule type" value="Genomic_DNA"/>
</dbReference>
<feature type="domain" description="Survival protein SurE-like phosphatase/nucleotidase" evidence="4">
    <location>
        <begin position="65"/>
        <end position="169"/>
    </location>
</feature>
<dbReference type="InterPro" id="IPR030048">
    <property type="entry name" value="SurE"/>
</dbReference>
<proteinExistence type="inferred from homology"/>
<evidence type="ECO:0000259" key="4">
    <source>
        <dbReference type="Pfam" id="PF01975"/>
    </source>
</evidence>
<evidence type="ECO:0000256" key="2">
    <source>
        <dbReference type="ARBA" id="ARBA00022723"/>
    </source>
</evidence>
<dbReference type="Gene3D" id="3.40.1210.10">
    <property type="entry name" value="Survival protein SurE-like phosphatase/nucleotidase"/>
    <property type="match status" value="2"/>
</dbReference>
<dbReference type="GO" id="GO:0008252">
    <property type="term" value="F:nucleotidase activity"/>
    <property type="evidence" value="ECO:0007669"/>
    <property type="project" value="InterPro"/>
</dbReference>
<keyword evidence="2" id="KW-0479">Metal-binding</keyword>
<dbReference type="Pfam" id="PF01975">
    <property type="entry name" value="SurE"/>
    <property type="match status" value="1"/>
</dbReference>
<sequence length="395" mass="42022">MTTSAKSNFMPASLVSNLQQVLALKNDGVQQQRSSNASELNKVSSSCCSSSEEAIQGKECVKPVVLVTNGEGIESPGLTFLVQALALDDRLDVCVCAPQLDRSVAGHSVTVRETISVSSSQINGATAFEVSGTPADCVSLALSGALFAWSKPALVVSGINRGSSSGNNMKKDVSCESDMKDAVGVSLPLIYAAVKSIQEGVFPKSCLLNIEIPSSPLTNKGFKVTRQSLWRSSLSWKAVSTNKRPSAPHFMSNQQSLGIQLAQLSRDASAAGAARRLNSQKQNVEIESVGAARKSNSEKTVKCFRLEFLEEEQENVDEDLDIRALEDGFVAITPISISPPTIGSEIQASVSNWIAVARGVYGEQTVVAKWPGKAKASLSFLLLKVENILVQLGMN</sequence>
<reference evidence="5" key="1">
    <citation type="journal article" date="2019" name="Science">
        <title>Mutation of a bHLH transcription factor allowed almond domestication.</title>
        <authorList>
            <person name="Sanchez-Perez R."/>
            <person name="Pavan S."/>
            <person name="Mazzeo R."/>
            <person name="Moldovan C."/>
            <person name="Aiese Cigliano R."/>
            <person name="Del Cueto J."/>
            <person name="Ricciardi F."/>
            <person name="Lotti C."/>
            <person name="Ricciardi L."/>
            <person name="Dicenta F."/>
            <person name="Lopez-Marques R.L."/>
            <person name="Lindberg Moller B."/>
        </authorList>
    </citation>
    <scope>NUCLEOTIDE SEQUENCE</scope>
</reference>
<evidence type="ECO:0000256" key="3">
    <source>
        <dbReference type="ARBA" id="ARBA00022801"/>
    </source>
</evidence>
<dbReference type="AlphaFoldDB" id="A0A4Y1RWX3"/>
<dbReference type="InterPro" id="IPR036523">
    <property type="entry name" value="SurE-like_sf"/>
</dbReference>
<gene>
    <name evidence="5" type="ORF">Prudu_020393</name>
</gene>
<accession>A0A4Y1RWX3</accession>
<feature type="non-terminal residue" evidence="5">
    <location>
        <position position="395"/>
    </location>
</feature>
<keyword evidence="3" id="KW-0378">Hydrolase</keyword>
<dbReference type="InterPro" id="IPR002828">
    <property type="entry name" value="SurE-like_Pase/nucleotidase"/>
</dbReference>
<comment type="similarity">
    <text evidence="1">Belongs to the SurE nucleotidase family.</text>
</comment>
<name>A0A4Y1RWX3_PRUDU</name>
<dbReference type="PANTHER" id="PTHR30457:SF16">
    <property type="entry name" value="SURVIVAL PROTEIN SURE-LIKE PHOSPHATASE_NUCLEOTIDASE DOMAIN-CONTAINING PROTEIN"/>
    <property type="match status" value="1"/>
</dbReference>
<dbReference type="PANTHER" id="PTHR30457">
    <property type="entry name" value="5'-NUCLEOTIDASE SURE"/>
    <property type="match status" value="1"/>
</dbReference>
<dbReference type="GO" id="GO:0046872">
    <property type="term" value="F:metal ion binding"/>
    <property type="evidence" value="ECO:0007669"/>
    <property type="project" value="UniProtKB-KW"/>
</dbReference>
<dbReference type="SUPFAM" id="SSF64167">
    <property type="entry name" value="SurE-like"/>
    <property type="match status" value="1"/>
</dbReference>
<protein>
    <submittedName>
        <fullName evidence="5">Survival protein SurE-like phosphatase/nucleotidase</fullName>
    </submittedName>
</protein>
<evidence type="ECO:0000256" key="1">
    <source>
        <dbReference type="ARBA" id="ARBA00011062"/>
    </source>
</evidence>